<organism evidence="6 7">
    <name type="scientific">Seminavis robusta</name>
    <dbReference type="NCBI Taxonomy" id="568900"/>
    <lineage>
        <taxon>Eukaryota</taxon>
        <taxon>Sar</taxon>
        <taxon>Stramenopiles</taxon>
        <taxon>Ochrophyta</taxon>
        <taxon>Bacillariophyta</taxon>
        <taxon>Bacillariophyceae</taxon>
        <taxon>Bacillariophycidae</taxon>
        <taxon>Naviculales</taxon>
        <taxon>Naviculaceae</taxon>
        <taxon>Seminavis</taxon>
    </lineage>
</organism>
<name>A0A9N8HFK2_9STRA</name>
<keyword evidence="5" id="KW-1133">Transmembrane helix</keyword>
<dbReference type="Pfam" id="PF00560">
    <property type="entry name" value="LRR_1"/>
    <property type="match status" value="4"/>
</dbReference>
<dbReference type="SUPFAM" id="SSF52058">
    <property type="entry name" value="L domain-like"/>
    <property type="match status" value="1"/>
</dbReference>
<dbReference type="InterPro" id="IPR003591">
    <property type="entry name" value="Leu-rich_rpt_typical-subtyp"/>
</dbReference>
<evidence type="ECO:0000256" key="4">
    <source>
        <dbReference type="SAM" id="MobiDB-lite"/>
    </source>
</evidence>
<keyword evidence="7" id="KW-1185">Reference proteome</keyword>
<proteinExistence type="predicted"/>
<evidence type="ECO:0000313" key="7">
    <source>
        <dbReference type="Proteomes" id="UP001153069"/>
    </source>
</evidence>
<accession>A0A9N8HFK2</accession>
<keyword evidence="2" id="KW-0677">Repeat</keyword>
<dbReference type="OrthoDB" id="69127at2759"/>
<evidence type="ECO:0000256" key="3">
    <source>
        <dbReference type="ARBA" id="ARBA00023136"/>
    </source>
</evidence>
<protein>
    <submittedName>
        <fullName evidence="6">Uncharacterized protein</fullName>
    </submittedName>
</protein>
<evidence type="ECO:0000256" key="1">
    <source>
        <dbReference type="ARBA" id="ARBA00022614"/>
    </source>
</evidence>
<evidence type="ECO:0000256" key="2">
    <source>
        <dbReference type="ARBA" id="ARBA00022737"/>
    </source>
</evidence>
<feature type="region of interest" description="Disordered" evidence="4">
    <location>
        <begin position="65"/>
        <end position="103"/>
    </location>
</feature>
<gene>
    <name evidence="6" type="ORF">SEMRO_527_G160751.1</name>
</gene>
<dbReference type="FunFam" id="3.80.10.10:FF:000095">
    <property type="entry name" value="LRR receptor-like serine/threonine-protein kinase GSO1"/>
    <property type="match status" value="1"/>
</dbReference>
<sequence>MHTKKGNDLVQGKRGALDNDPTMADRASQSDEVDQTILDCLTKRAQLEAFQHQTDQSIGLARVDHAKKQESGASTAATATLSGHGSKKTQYATTNPAGSQEGDAKIKKLAANRASVGTAELLDTSQQQENLMNIVADRASVASAELLYEEMNPTQGDEHNLLQMATEITSVTKLEKSSNKRSADGGQTLMKMATEINEAAKLEEVSNSRRSTERNGSVPERLQHVTPQGTSQLPRPGAYMGTPGEGLRRTNTLRFSLLGAPAPNTDDKEELQIDQGETESMPQVLPNNSNDVRNDQQLAVANLVVEDHEDFEHQMRPSASPVDLQLVEERQQKKRQQVQVFILFLVMLCIVAVITVGTVAGTRKGKDPVTTIRSQTATPTAFGSMQPSGVPSSAPTGILDFIMEDLPNYTLESLQTFGTPQWRAWDWLLDHQNITQLPEWRKMQLFALATFYYSLEGENWFEPIREKWMDDFVDECLWFSSGFSYFENGVYAEYPPSYATLPCNHLGEYTSLWVEDLSLSGLAPVVPPEITLLTSLSQIGLGKNKISSSIDIMLPSEIYKMTALTSLSFAGNRLSGRIPTELGLLTALALRMLDNNDHLSGQIPSELGLLTALTRLRLHYNRLSGWIPSELASMSHLIDLRLQWNQLTGRIPTELGRLTSLEWLFLATNELTGQLATELALLRSLNILWLDTNPLTGQIATQFGTMVNLTVFSASTNLLTGPIPSEFGLLTLKEFWLEVNEFTGEIPNEIWSMASLDKLYFRMNSLTGSLPSQIGLLTSLLELDLSTNRFTGTIPNEVGSMTSLQKLYLYNNSLTGTLPLQLNESMGLRLEGNQFSGDVPEHLCSALWCDCAANSTQVSTCADLHELVSFPGRFPGTRADKDGKQIVLNVESDGNPAETSWFWQKETNSSGVWITLQESGDAIQVPHVLYSFILSLAAKTKYKLTVLDSWGKGFVPSGWITVTTSNQTVLYSFTEVDTPFSKITVDLSVGADGSVEEIISVVECDPVVEFC</sequence>
<dbReference type="SUPFAM" id="SSF52075">
    <property type="entry name" value="Outer arm dynein light chain 1"/>
    <property type="match status" value="1"/>
</dbReference>
<feature type="transmembrane region" description="Helical" evidence="5">
    <location>
        <begin position="340"/>
        <end position="360"/>
    </location>
</feature>
<feature type="region of interest" description="Disordered" evidence="4">
    <location>
        <begin position="1"/>
        <end position="32"/>
    </location>
</feature>
<feature type="compositionally biased region" description="Low complexity" evidence="4">
    <location>
        <begin position="71"/>
        <end position="84"/>
    </location>
</feature>
<dbReference type="Gene3D" id="3.80.10.10">
    <property type="entry name" value="Ribonuclease Inhibitor"/>
    <property type="match status" value="2"/>
</dbReference>
<evidence type="ECO:0000256" key="5">
    <source>
        <dbReference type="SAM" id="Phobius"/>
    </source>
</evidence>
<dbReference type="SMART" id="SM00369">
    <property type="entry name" value="LRR_TYP"/>
    <property type="match status" value="5"/>
</dbReference>
<feature type="compositionally biased region" description="Polar residues" evidence="4">
    <location>
        <begin position="88"/>
        <end position="98"/>
    </location>
</feature>
<keyword evidence="3 5" id="KW-0472">Membrane</keyword>
<dbReference type="Proteomes" id="UP001153069">
    <property type="component" value="Unassembled WGS sequence"/>
</dbReference>
<keyword evidence="1" id="KW-0433">Leucine-rich repeat</keyword>
<dbReference type="PANTHER" id="PTHR48054">
    <property type="entry name" value="RECEPTOR KINASE-LIKE PROTEIN XA21"/>
    <property type="match status" value="1"/>
</dbReference>
<reference evidence="6" key="1">
    <citation type="submission" date="2020-06" db="EMBL/GenBank/DDBJ databases">
        <authorList>
            <consortium name="Plant Systems Biology data submission"/>
        </authorList>
    </citation>
    <scope>NUCLEOTIDE SEQUENCE</scope>
    <source>
        <strain evidence="6">D6</strain>
    </source>
</reference>
<dbReference type="AlphaFoldDB" id="A0A9N8HFK2"/>
<dbReference type="PANTHER" id="PTHR48054:SF82">
    <property type="entry name" value="LRR RECEPTOR-LIKE SERINE_THREONINE-PROTEIN KINASE FLS2"/>
    <property type="match status" value="1"/>
</dbReference>
<evidence type="ECO:0000313" key="6">
    <source>
        <dbReference type="EMBL" id="CAB9512291.1"/>
    </source>
</evidence>
<dbReference type="InterPro" id="IPR032675">
    <property type="entry name" value="LRR_dom_sf"/>
</dbReference>
<dbReference type="EMBL" id="CAICTM010000526">
    <property type="protein sequence ID" value="CAB9512291.1"/>
    <property type="molecule type" value="Genomic_DNA"/>
</dbReference>
<dbReference type="InterPro" id="IPR052592">
    <property type="entry name" value="LRR-RLK"/>
</dbReference>
<keyword evidence="5" id="KW-0812">Transmembrane</keyword>
<comment type="caution">
    <text evidence="6">The sequence shown here is derived from an EMBL/GenBank/DDBJ whole genome shotgun (WGS) entry which is preliminary data.</text>
</comment>
<dbReference type="InterPro" id="IPR001611">
    <property type="entry name" value="Leu-rich_rpt"/>
</dbReference>